<evidence type="ECO:0000313" key="1">
    <source>
        <dbReference type="EMBL" id="KAH7131874.1"/>
    </source>
</evidence>
<sequence length="283" mass="32401">MASRAASDLKEPMVVTAVRCLASCWDLILRSCDRVQIKEIETYEARFDEGREDHKACRPGGSVEELADAIVNGGSGYRTRPTHATYCVEGSLVRAEDFVLKPKFKAHEKAVLHTETCMLAAFVMKNSYEHIMKKYDPKAKLHERFLIPRPKLAYSYEKSFCDGHVVLILTTGDGNEYAIDASYPQYGYNEHFLVVEWEMYLEECVVREKDYYGLRLTSNTEAHMQESIKEYTVELVLEKELHKAVKEGLEKAPNSLDPNDLQPIFEECVRKAIKEAKSTFPRN</sequence>
<accession>A0A9P9E3V2</accession>
<dbReference type="EMBL" id="JAGMWT010000003">
    <property type="protein sequence ID" value="KAH7131874.1"/>
    <property type="molecule type" value="Genomic_DNA"/>
</dbReference>
<organism evidence="1 2">
    <name type="scientific">Dendryphion nanum</name>
    <dbReference type="NCBI Taxonomy" id="256645"/>
    <lineage>
        <taxon>Eukaryota</taxon>
        <taxon>Fungi</taxon>
        <taxon>Dikarya</taxon>
        <taxon>Ascomycota</taxon>
        <taxon>Pezizomycotina</taxon>
        <taxon>Dothideomycetes</taxon>
        <taxon>Pleosporomycetidae</taxon>
        <taxon>Pleosporales</taxon>
        <taxon>Torulaceae</taxon>
        <taxon>Dendryphion</taxon>
    </lineage>
</organism>
<keyword evidence="2" id="KW-1185">Reference proteome</keyword>
<proteinExistence type="predicted"/>
<protein>
    <submittedName>
        <fullName evidence="1">Uncharacterized protein</fullName>
    </submittedName>
</protein>
<reference evidence="1" key="1">
    <citation type="journal article" date="2021" name="Nat. Commun.">
        <title>Genetic determinants of endophytism in the Arabidopsis root mycobiome.</title>
        <authorList>
            <person name="Mesny F."/>
            <person name="Miyauchi S."/>
            <person name="Thiergart T."/>
            <person name="Pickel B."/>
            <person name="Atanasova L."/>
            <person name="Karlsson M."/>
            <person name="Huettel B."/>
            <person name="Barry K.W."/>
            <person name="Haridas S."/>
            <person name="Chen C."/>
            <person name="Bauer D."/>
            <person name="Andreopoulos W."/>
            <person name="Pangilinan J."/>
            <person name="LaButti K."/>
            <person name="Riley R."/>
            <person name="Lipzen A."/>
            <person name="Clum A."/>
            <person name="Drula E."/>
            <person name="Henrissat B."/>
            <person name="Kohler A."/>
            <person name="Grigoriev I.V."/>
            <person name="Martin F.M."/>
            <person name="Hacquard S."/>
        </authorList>
    </citation>
    <scope>NUCLEOTIDE SEQUENCE</scope>
    <source>
        <strain evidence="1">MPI-CAGE-CH-0243</strain>
    </source>
</reference>
<gene>
    <name evidence="1" type="ORF">B0J11DRAFT_503064</name>
</gene>
<name>A0A9P9E3V2_9PLEO</name>
<comment type="caution">
    <text evidence="1">The sequence shown here is derived from an EMBL/GenBank/DDBJ whole genome shotgun (WGS) entry which is preliminary data.</text>
</comment>
<evidence type="ECO:0000313" key="2">
    <source>
        <dbReference type="Proteomes" id="UP000700596"/>
    </source>
</evidence>
<dbReference type="Proteomes" id="UP000700596">
    <property type="component" value="Unassembled WGS sequence"/>
</dbReference>
<dbReference type="AlphaFoldDB" id="A0A9P9E3V2"/>